<evidence type="ECO:0000259" key="2">
    <source>
        <dbReference type="PROSITE" id="PS50892"/>
    </source>
</evidence>
<sequence length="133" mass="15193">MLMKKIHSLKENPKEADALTRAQAEVEETKVILHNTMESLLQRGEKLDDLVQRSEHLGDTSKAFYKTNPKEADALTRAQAEVEETKVILHNTMESLLQRGEKLDDLVQRSEHLGDTSKAFYKTARKHNSCCKM</sequence>
<keyword evidence="1" id="KW-0175">Coiled coil</keyword>
<dbReference type="Proteomes" id="UP000823561">
    <property type="component" value="Chromosome 5"/>
</dbReference>
<dbReference type="EMBL" id="JADWDJ010000005">
    <property type="protein sequence ID" value="KAG5280550.1"/>
    <property type="molecule type" value="Genomic_DNA"/>
</dbReference>
<dbReference type="PROSITE" id="PS50892">
    <property type="entry name" value="V_SNARE"/>
    <property type="match status" value="2"/>
</dbReference>
<reference evidence="3" key="1">
    <citation type="submission" date="2020-10" db="EMBL/GenBank/DDBJ databases">
        <title>Chromosome-scale genome assembly of the Allis shad, Alosa alosa.</title>
        <authorList>
            <person name="Margot Z."/>
            <person name="Christophe K."/>
            <person name="Cabau C."/>
            <person name="Louis A."/>
            <person name="Berthelot C."/>
            <person name="Parey E."/>
            <person name="Roest Crollius H."/>
            <person name="Montfort J."/>
            <person name="Robinson-Rechavi M."/>
            <person name="Bucao C."/>
            <person name="Bouchez O."/>
            <person name="Gislard M."/>
            <person name="Lluch J."/>
            <person name="Milhes M."/>
            <person name="Lampietro C."/>
            <person name="Lopez Roques C."/>
            <person name="Donnadieu C."/>
            <person name="Braasch I."/>
            <person name="Desvignes T."/>
            <person name="Postlethwait J."/>
            <person name="Bobe J."/>
            <person name="Guiguen Y."/>
        </authorList>
    </citation>
    <scope>NUCLEOTIDE SEQUENCE</scope>
    <source>
        <strain evidence="3">M-15738</strain>
        <tissue evidence="3">Blood</tissue>
    </source>
</reference>
<dbReference type="PANTHER" id="PTHR45806">
    <property type="entry name" value="SYNAPTOBREVIN HOMOLOG YKT6"/>
    <property type="match status" value="1"/>
</dbReference>
<dbReference type="SUPFAM" id="SSF58038">
    <property type="entry name" value="SNARE fusion complex"/>
    <property type="match status" value="2"/>
</dbReference>
<dbReference type="PANTHER" id="PTHR45806:SF1">
    <property type="entry name" value="SYNAPTOBREVIN HOMOLOG YKT6"/>
    <property type="match status" value="1"/>
</dbReference>
<keyword evidence="4" id="KW-1185">Reference proteome</keyword>
<protein>
    <recommendedName>
        <fullName evidence="2">V-SNARE coiled-coil homology domain-containing protein</fullName>
    </recommendedName>
</protein>
<accession>A0AAV6H3E5</accession>
<proteinExistence type="predicted"/>
<dbReference type="Gene3D" id="1.20.5.110">
    <property type="match status" value="2"/>
</dbReference>
<dbReference type="GO" id="GO:0006888">
    <property type="term" value="P:endoplasmic reticulum to Golgi vesicle-mediated transport"/>
    <property type="evidence" value="ECO:0007669"/>
    <property type="project" value="TreeGrafter"/>
</dbReference>
<organism evidence="3 4">
    <name type="scientific">Alosa alosa</name>
    <name type="common">allis shad</name>
    <dbReference type="NCBI Taxonomy" id="278164"/>
    <lineage>
        <taxon>Eukaryota</taxon>
        <taxon>Metazoa</taxon>
        <taxon>Chordata</taxon>
        <taxon>Craniata</taxon>
        <taxon>Vertebrata</taxon>
        <taxon>Euteleostomi</taxon>
        <taxon>Actinopterygii</taxon>
        <taxon>Neopterygii</taxon>
        <taxon>Teleostei</taxon>
        <taxon>Clupei</taxon>
        <taxon>Clupeiformes</taxon>
        <taxon>Clupeoidei</taxon>
        <taxon>Clupeidae</taxon>
        <taxon>Alosa</taxon>
    </lineage>
</organism>
<comment type="caution">
    <text evidence="3">The sequence shown here is derived from an EMBL/GenBank/DDBJ whole genome shotgun (WGS) entry which is preliminary data.</text>
</comment>
<evidence type="ECO:0000313" key="3">
    <source>
        <dbReference type="EMBL" id="KAG5280550.1"/>
    </source>
</evidence>
<dbReference type="GO" id="GO:0005484">
    <property type="term" value="F:SNAP receptor activity"/>
    <property type="evidence" value="ECO:0007669"/>
    <property type="project" value="TreeGrafter"/>
</dbReference>
<gene>
    <name evidence="3" type="ORF">AALO_G00061330</name>
</gene>
<name>A0AAV6H3E5_9TELE</name>
<dbReference type="InterPro" id="IPR042855">
    <property type="entry name" value="V_SNARE_CC"/>
</dbReference>
<dbReference type="Pfam" id="PF00957">
    <property type="entry name" value="Synaptobrevin"/>
    <property type="match status" value="2"/>
</dbReference>
<evidence type="ECO:0000256" key="1">
    <source>
        <dbReference type="PROSITE-ProRule" id="PRU00290"/>
    </source>
</evidence>
<dbReference type="GO" id="GO:0005794">
    <property type="term" value="C:Golgi apparatus"/>
    <property type="evidence" value="ECO:0007669"/>
    <property type="project" value="TreeGrafter"/>
</dbReference>
<feature type="domain" description="V-SNARE coiled-coil homology" evidence="2">
    <location>
        <begin position="18"/>
        <end position="82"/>
    </location>
</feature>
<feature type="domain" description="V-SNARE coiled-coil homology" evidence="2">
    <location>
        <begin position="74"/>
        <end position="133"/>
    </location>
</feature>
<evidence type="ECO:0000313" key="4">
    <source>
        <dbReference type="Proteomes" id="UP000823561"/>
    </source>
</evidence>
<dbReference type="AlphaFoldDB" id="A0AAV6H3E5"/>